<feature type="domain" description="HTH tetR-type" evidence="3">
    <location>
        <begin position="14"/>
        <end position="74"/>
    </location>
</feature>
<dbReference type="Gene3D" id="1.10.357.10">
    <property type="entry name" value="Tetracycline Repressor, domain 2"/>
    <property type="match status" value="1"/>
</dbReference>
<evidence type="ECO:0000259" key="3">
    <source>
        <dbReference type="PROSITE" id="PS50977"/>
    </source>
</evidence>
<evidence type="ECO:0000256" key="1">
    <source>
        <dbReference type="ARBA" id="ARBA00023125"/>
    </source>
</evidence>
<gene>
    <name evidence="4" type="ORF">ACFQ41_11805</name>
</gene>
<organism evidence="4 5">
    <name type="scientific">Lacticaseibacillus suilingensis</name>
    <dbReference type="NCBI Taxonomy" id="2799577"/>
    <lineage>
        <taxon>Bacteria</taxon>
        <taxon>Bacillati</taxon>
        <taxon>Bacillota</taxon>
        <taxon>Bacilli</taxon>
        <taxon>Lactobacillales</taxon>
        <taxon>Lactobacillaceae</taxon>
        <taxon>Lacticaseibacillus</taxon>
    </lineage>
</organism>
<accession>A0ABW4BHP1</accession>
<sequence length="194" mass="22692">MKYDPAQKTTRGAVRTLKAFSETMLIMLGEKPFEKISVNALCEAADYPRATFYNYFDDKYDLLTYCWYRMRREVHLDQISGDPTDASFMAAFDQIYHLFDSHHDLLIAVVSHNPLDSQLVNHFIQYFTSVFTELFTARAKPQELKTPVELVAKHYSSTVLLIMEWIFLGQHPTTREEAEVYVRELLEPRFTCVE</sequence>
<dbReference type="EMBL" id="JBHTOA010000046">
    <property type="protein sequence ID" value="MFD1399995.1"/>
    <property type="molecule type" value="Genomic_DNA"/>
</dbReference>
<dbReference type="Proteomes" id="UP001597199">
    <property type="component" value="Unassembled WGS sequence"/>
</dbReference>
<dbReference type="PROSITE" id="PS50977">
    <property type="entry name" value="HTH_TETR_2"/>
    <property type="match status" value="1"/>
</dbReference>
<dbReference type="InterPro" id="IPR050624">
    <property type="entry name" value="HTH-type_Tx_Regulator"/>
</dbReference>
<feature type="DNA-binding region" description="H-T-H motif" evidence="2">
    <location>
        <begin position="37"/>
        <end position="56"/>
    </location>
</feature>
<protein>
    <submittedName>
        <fullName evidence="4">TetR/AcrR family transcriptional regulator</fullName>
    </submittedName>
</protein>
<reference evidence="5" key="1">
    <citation type="journal article" date="2019" name="Int. J. Syst. Evol. Microbiol.">
        <title>The Global Catalogue of Microorganisms (GCM) 10K type strain sequencing project: providing services to taxonomists for standard genome sequencing and annotation.</title>
        <authorList>
            <consortium name="The Broad Institute Genomics Platform"/>
            <consortium name="The Broad Institute Genome Sequencing Center for Infectious Disease"/>
            <person name="Wu L."/>
            <person name="Ma J."/>
        </authorList>
    </citation>
    <scope>NUCLEOTIDE SEQUENCE [LARGE SCALE GENOMIC DNA]</scope>
    <source>
        <strain evidence="5">CCM 9110</strain>
    </source>
</reference>
<dbReference type="Pfam" id="PF00440">
    <property type="entry name" value="TetR_N"/>
    <property type="match status" value="1"/>
</dbReference>
<evidence type="ECO:0000256" key="2">
    <source>
        <dbReference type="PROSITE-ProRule" id="PRU00335"/>
    </source>
</evidence>
<keyword evidence="1 2" id="KW-0238">DNA-binding</keyword>
<dbReference type="RefSeq" id="WP_204118939.1">
    <property type="nucleotide sequence ID" value="NZ_BOLV01000009.1"/>
</dbReference>
<comment type="caution">
    <text evidence="4">The sequence shown here is derived from an EMBL/GenBank/DDBJ whole genome shotgun (WGS) entry which is preliminary data.</text>
</comment>
<dbReference type="PANTHER" id="PTHR43479">
    <property type="entry name" value="ACREF/ENVCD OPERON REPRESSOR-RELATED"/>
    <property type="match status" value="1"/>
</dbReference>
<dbReference type="SUPFAM" id="SSF46689">
    <property type="entry name" value="Homeodomain-like"/>
    <property type="match status" value="1"/>
</dbReference>
<keyword evidence="5" id="KW-1185">Reference proteome</keyword>
<dbReference type="PANTHER" id="PTHR43479:SF7">
    <property type="entry name" value="TETR-FAMILY TRANSCRIPTIONAL REGULATOR"/>
    <property type="match status" value="1"/>
</dbReference>
<name>A0ABW4BHP1_9LACO</name>
<dbReference type="InterPro" id="IPR009057">
    <property type="entry name" value="Homeodomain-like_sf"/>
</dbReference>
<evidence type="ECO:0000313" key="5">
    <source>
        <dbReference type="Proteomes" id="UP001597199"/>
    </source>
</evidence>
<dbReference type="InterPro" id="IPR001647">
    <property type="entry name" value="HTH_TetR"/>
</dbReference>
<proteinExistence type="predicted"/>
<evidence type="ECO:0000313" key="4">
    <source>
        <dbReference type="EMBL" id="MFD1399995.1"/>
    </source>
</evidence>